<evidence type="ECO:0000313" key="2">
    <source>
        <dbReference type="Proteomes" id="UP001320326"/>
    </source>
</evidence>
<dbReference type="Proteomes" id="UP001320326">
    <property type="component" value="Chromosome"/>
</dbReference>
<proteinExistence type="predicted"/>
<dbReference type="EMBL" id="AP023423">
    <property type="protein sequence ID" value="BCK86833.1"/>
    <property type="molecule type" value="Genomic_DNA"/>
</dbReference>
<evidence type="ECO:0008006" key="3">
    <source>
        <dbReference type="Google" id="ProtNLM"/>
    </source>
</evidence>
<organism evidence="1 2">
    <name type="scientific">Sideroxyarcus emersonii</name>
    <dbReference type="NCBI Taxonomy" id="2764705"/>
    <lineage>
        <taxon>Bacteria</taxon>
        <taxon>Pseudomonadati</taxon>
        <taxon>Pseudomonadota</taxon>
        <taxon>Betaproteobacteria</taxon>
        <taxon>Nitrosomonadales</taxon>
        <taxon>Gallionellaceae</taxon>
        <taxon>Sideroxyarcus</taxon>
    </lineage>
</organism>
<reference evidence="1 2" key="1">
    <citation type="journal article" date="2022" name="Int. J. Syst. Evol. Microbiol.">
        <title>&lt;i&gt;Sideroxyarcus emersonii&lt;/i&gt; gen. nov. sp. nov., a neutrophilic, microaerobic iron- and thiosulfate-oxidizing bacterium isolated from iron-rich wetland sediment.</title>
        <authorList>
            <person name="Kato S."/>
            <person name="Itoh T."/>
            <person name="Iino T."/>
            <person name="Ohkuma M."/>
        </authorList>
    </citation>
    <scope>NUCLEOTIDE SEQUENCE [LARGE SCALE GENOMIC DNA]</scope>
    <source>
        <strain evidence="1 2">MIZ01</strain>
    </source>
</reference>
<name>A0AAN1X8Q2_9PROT</name>
<keyword evidence="2" id="KW-1185">Reference proteome</keyword>
<protein>
    <recommendedName>
        <fullName evidence="3">Transporter</fullName>
    </recommendedName>
</protein>
<gene>
    <name evidence="1" type="ORF">MIZ01_0599</name>
</gene>
<dbReference type="KEGG" id="seme:MIZ01_0599"/>
<accession>A0AAN1X8Q2</accession>
<dbReference type="AlphaFoldDB" id="A0AAN1X8Q2"/>
<sequence>MFHCSSVSGPAAPYYGVNRSHMKKLLAGLLLLIIAGRALADDGFSLSAGLDYSTGKYGNAVSTDILYVPVIGKYTADRLSLMLTLPYISVTGPGGVIQGYGRVVSPAGGTGFGRSARGGGLATTTNSGLGDVVTSAGYLVYAADELSLDVVGKIKFGTADENKGLGTGQNDYSAQVDGSFRLHDRTSLFATAGYKVVGAPVGIATNNVAFGTLGVNQQLRDGANAGAMVNAAQSAFATGGAQRDVTVYASQDLSRGTSVQASLLKGFADGSPDYGGRVMITGTF</sequence>
<evidence type="ECO:0000313" key="1">
    <source>
        <dbReference type="EMBL" id="BCK86833.1"/>
    </source>
</evidence>